<dbReference type="GO" id="GO:0005886">
    <property type="term" value="C:plasma membrane"/>
    <property type="evidence" value="ECO:0007669"/>
    <property type="project" value="UniProtKB-SubCell"/>
</dbReference>
<dbReference type="InterPro" id="IPR050189">
    <property type="entry name" value="MFS_Efflux_Transporters"/>
</dbReference>
<feature type="transmembrane region" description="Helical" evidence="6">
    <location>
        <begin position="134"/>
        <end position="157"/>
    </location>
</feature>
<feature type="transmembrane region" description="Helical" evidence="6">
    <location>
        <begin position="332"/>
        <end position="350"/>
    </location>
</feature>
<dbReference type="PANTHER" id="PTHR43124:SF3">
    <property type="entry name" value="CHLORAMPHENICOL EFFLUX PUMP RV0191"/>
    <property type="match status" value="1"/>
</dbReference>
<evidence type="ECO:0000256" key="3">
    <source>
        <dbReference type="ARBA" id="ARBA00022692"/>
    </source>
</evidence>
<organism evidence="8 9">
    <name type="scientific">Capillimicrobium parvum</name>
    <dbReference type="NCBI Taxonomy" id="2884022"/>
    <lineage>
        <taxon>Bacteria</taxon>
        <taxon>Bacillati</taxon>
        <taxon>Actinomycetota</taxon>
        <taxon>Thermoleophilia</taxon>
        <taxon>Solirubrobacterales</taxon>
        <taxon>Capillimicrobiaceae</taxon>
        <taxon>Capillimicrobium</taxon>
    </lineage>
</organism>
<evidence type="ECO:0000256" key="5">
    <source>
        <dbReference type="ARBA" id="ARBA00023136"/>
    </source>
</evidence>
<dbReference type="InterPro" id="IPR036259">
    <property type="entry name" value="MFS_trans_sf"/>
</dbReference>
<comment type="subcellular location">
    <subcellularLocation>
        <location evidence="1">Cell membrane</location>
        <topology evidence="1">Multi-pass membrane protein</topology>
    </subcellularLocation>
</comment>
<dbReference type="InterPro" id="IPR011701">
    <property type="entry name" value="MFS"/>
</dbReference>
<feature type="transmembrane region" description="Helical" evidence="6">
    <location>
        <begin position="12"/>
        <end position="32"/>
    </location>
</feature>
<dbReference type="KEGG" id="sbae:DSM104329_01300"/>
<feature type="transmembrane region" description="Helical" evidence="6">
    <location>
        <begin position="204"/>
        <end position="227"/>
    </location>
</feature>
<gene>
    <name evidence="8" type="ORF">DSM104329_01300</name>
</gene>
<dbReference type="SUPFAM" id="SSF103473">
    <property type="entry name" value="MFS general substrate transporter"/>
    <property type="match status" value="1"/>
</dbReference>
<evidence type="ECO:0000256" key="4">
    <source>
        <dbReference type="ARBA" id="ARBA00022989"/>
    </source>
</evidence>
<feature type="transmembrane region" description="Helical" evidence="6">
    <location>
        <begin position="293"/>
        <end position="311"/>
    </location>
</feature>
<dbReference type="PROSITE" id="PS50850">
    <property type="entry name" value="MFS"/>
    <property type="match status" value="1"/>
</dbReference>
<sequence length="421" mass="42350">MTARSLLNRPSLVLFLCMFASQAGLLVLSPILADVAREFHVSAATAGQLRSISGATGGVTALLLAMAARRPGLRELLAAGAVLVALGSASSATAPTFAVLAAAQGVLGVGIGLLVSVGIAAAGEWPAPAQRPHVLAWAIVGMPAAWITGMPVVGAVAEISWRLTWIAVPTVVALVACVLVRLRPADVATRRAGDAMQAWRRPDVARFAGGELMANAAWAGVLTYAGVLLLDSYGLSPATVALGLGAMAVAMLPGTFGARRHAARATPGLLVALTAIQAAAVLVLGAIRPTAALTLAVLAAMAFVNGWRSMVASSVGMGTAPEDKVAVMSMRAAANQFGYLLGAAAGGLALTVAGFAGLGFVLAGMFGAAVLVHLSPRVMRSAHGRRGGGFQNARPALSLAACADGPRAEPIDHIVVPAVRG</sequence>
<evidence type="ECO:0000259" key="7">
    <source>
        <dbReference type="PROSITE" id="PS50850"/>
    </source>
</evidence>
<reference evidence="8" key="1">
    <citation type="journal article" date="2022" name="Int. J. Syst. Evol. Microbiol.">
        <title>Pseudomonas aegrilactucae sp. nov. and Pseudomonas morbosilactucae sp. nov., pathogens causing bacterial rot of lettuce in Japan.</title>
        <authorList>
            <person name="Sawada H."/>
            <person name="Fujikawa T."/>
            <person name="Satou M."/>
        </authorList>
    </citation>
    <scope>NUCLEOTIDE SEQUENCE</scope>
    <source>
        <strain evidence="8">0166_1</strain>
    </source>
</reference>
<evidence type="ECO:0000313" key="8">
    <source>
        <dbReference type="EMBL" id="UGS34918.1"/>
    </source>
</evidence>
<dbReference type="Pfam" id="PF07690">
    <property type="entry name" value="MFS_1"/>
    <property type="match status" value="1"/>
</dbReference>
<keyword evidence="5 6" id="KW-0472">Membrane</keyword>
<evidence type="ECO:0000256" key="1">
    <source>
        <dbReference type="ARBA" id="ARBA00004651"/>
    </source>
</evidence>
<feature type="domain" description="Major facilitator superfamily (MFS) profile" evidence="7">
    <location>
        <begin position="10"/>
        <end position="382"/>
    </location>
</feature>
<feature type="transmembrane region" description="Helical" evidence="6">
    <location>
        <begin position="100"/>
        <end position="122"/>
    </location>
</feature>
<feature type="transmembrane region" description="Helical" evidence="6">
    <location>
        <begin position="233"/>
        <end position="256"/>
    </location>
</feature>
<evidence type="ECO:0000313" key="9">
    <source>
        <dbReference type="Proteomes" id="UP001162834"/>
    </source>
</evidence>
<keyword evidence="2" id="KW-1003">Cell membrane</keyword>
<dbReference type="EMBL" id="CP087164">
    <property type="protein sequence ID" value="UGS34918.1"/>
    <property type="molecule type" value="Genomic_DNA"/>
</dbReference>
<evidence type="ECO:0000256" key="6">
    <source>
        <dbReference type="SAM" id="Phobius"/>
    </source>
</evidence>
<evidence type="ECO:0000256" key="2">
    <source>
        <dbReference type="ARBA" id="ARBA00022475"/>
    </source>
</evidence>
<dbReference type="AlphaFoldDB" id="A0A9E7C017"/>
<protein>
    <recommendedName>
        <fullName evidence="7">Major facilitator superfamily (MFS) profile domain-containing protein</fullName>
    </recommendedName>
</protein>
<dbReference type="Proteomes" id="UP001162834">
    <property type="component" value="Chromosome"/>
</dbReference>
<keyword evidence="9" id="KW-1185">Reference proteome</keyword>
<keyword evidence="4 6" id="KW-1133">Transmembrane helix</keyword>
<feature type="transmembrane region" description="Helical" evidence="6">
    <location>
        <begin position="76"/>
        <end position="94"/>
    </location>
</feature>
<feature type="transmembrane region" description="Helical" evidence="6">
    <location>
        <begin position="52"/>
        <end position="69"/>
    </location>
</feature>
<keyword evidence="3 6" id="KW-0812">Transmembrane</keyword>
<feature type="transmembrane region" description="Helical" evidence="6">
    <location>
        <begin position="268"/>
        <end position="287"/>
    </location>
</feature>
<dbReference type="RefSeq" id="WP_259314584.1">
    <property type="nucleotide sequence ID" value="NZ_CP087164.1"/>
</dbReference>
<accession>A0A9E7C017</accession>
<feature type="transmembrane region" description="Helical" evidence="6">
    <location>
        <begin position="163"/>
        <end position="183"/>
    </location>
</feature>
<proteinExistence type="predicted"/>
<dbReference type="Gene3D" id="1.20.1250.20">
    <property type="entry name" value="MFS general substrate transporter like domains"/>
    <property type="match status" value="1"/>
</dbReference>
<dbReference type="InterPro" id="IPR020846">
    <property type="entry name" value="MFS_dom"/>
</dbReference>
<dbReference type="GO" id="GO:0022857">
    <property type="term" value="F:transmembrane transporter activity"/>
    <property type="evidence" value="ECO:0007669"/>
    <property type="project" value="InterPro"/>
</dbReference>
<name>A0A9E7C017_9ACTN</name>
<dbReference type="PANTHER" id="PTHR43124">
    <property type="entry name" value="PURINE EFFLUX PUMP PBUE"/>
    <property type="match status" value="1"/>
</dbReference>